<evidence type="ECO:0000313" key="2">
    <source>
        <dbReference type="EMBL" id="OJA19062.1"/>
    </source>
</evidence>
<keyword evidence="1" id="KW-0472">Membrane</keyword>
<accession>A0A1J8QBN3</accession>
<proteinExistence type="predicted"/>
<keyword evidence="1" id="KW-1133">Transmembrane helix</keyword>
<evidence type="ECO:0000256" key="1">
    <source>
        <dbReference type="SAM" id="Phobius"/>
    </source>
</evidence>
<feature type="transmembrane region" description="Helical" evidence="1">
    <location>
        <begin position="115"/>
        <end position="134"/>
    </location>
</feature>
<reference evidence="2 3" key="1">
    <citation type="submission" date="2016-03" db="EMBL/GenBank/DDBJ databases">
        <title>Comparative genomics of the ectomycorrhizal sister species Rhizopogon vinicolor and Rhizopogon vesiculosus (Basidiomycota: Boletales) reveals a divergence of the mating type B locus.</title>
        <authorList>
            <person name="Mujic A.B."/>
            <person name="Kuo A."/>
            <person name="Tritt A."/>
            <person name="Lipzen A."/>
            <person name="Chen C."/>
            <person name="Johnson J."/>
            <person name="Sharma A."/>
            <person name="Barry K."/>
            <person name="Grigoriev I.V."/>
            <person name="Spatafora J.W."/>
        </authorList>
    </citation>
    <scope>NUCLEOTIDE SEQUENCE [LARGE SCALE GENOMIC DNA]</scope>
    <source>
        <strain evidence="2 3">AM-OR11-056</strain>
    </source>
</reference>
<sequence length="202" mass="22856">MPPRWPLIHDRRFLVLCFHSKWSYWLFFSELNATTIYNMERVALRPYISVMFEFNVMHVDDSCGFMIIDHMQMTSLFIYTMCYDILALALTIIGLRNTRSSNVIWRTLRIQGISYVVVTCLANIVPAIMSSLNLNTVMNVAFAIPVHSTIASSRIVLSFLDSQPSSVEAEEMSSRDVPLTTVLTLPTSSTNVGQSSGWGTDI</sequence>
<evidence type="ECO:0000313" key="3">
    <source>
        <dbReference type="Proteomes" id="UP000183567"/>
    </source>
</evidence>
<comment type="caution">
    <text evidence="2">The sequence shown here is derived from an EMBL/GenBank/DDBJ whole genome shotgun (WGS) entry which is preliminary data.</text>
</comment>
<feature type="transmembrane region" description="Helical" evidence="1">
    <location>
        <begin position="76"/>
        <end position="95"/>
    </location>
</feature>
<keyword evidence="1" id="KW-0812">Transmembrane</keyword>
<gene>
    <name evidence="2" type="ORF">AZE42_09042</name>
</gene>
<dbReference type="OrthoDB" id="2742220at2759"/>
<dbReference type="EMBL" id="LVVM01001196">
    <property type="protein sequence ID" value="OJA19062.1"/>
    <property type="molecule type" value="Genomic_DNA"/>
</dbReference>
<organism evidence="2 3">
    <name type="scientific">Rhizopogon vesiculosus</name>
    <dbReference type="NCBI Taxonomy" id="180088"/>
    <lineage>
        <taxon>Eukaryota</taxon>
        <taxon>Fungi</taxon>
        <taxon>Dikarya</taxon>
        <taxon>Basidiomycota</taxon>
        <taxon>Agaricomycotina</taxon>
        <taxon>Agaricomycetes</taxon>
        <taxon>Agaricomycetidae</taxon>
        <taxon>Boletales</taxon>
        <taxon>Suillineae</taxon>
        <taxon>Rhizopogonaceae</taxon>
        <taxon>Rhizopogon</taxon>
    </lineage>
</organism>
<protein>
    <submittedName>
        <fullName evidence="2">Uncharacterized protein</fullName>
    </submittedName>
</protein>
<keyword evidence="3" id="KW-1185">Reference proteome</keyword>
<dbReference type="AlphaFoldDB" id="A0A1J8QBN3"/>
<dbReference type="Proteomes" id="UP000183567">
    <property type="component" value="Unassembled WGS sequence"/>
</dbReference>
<name>A0A1J8QBN3_9AGAM</name>